<dbReference type="PANTHER" id="PTHR43331">
    <property type="entry name" value="HOMOSERINE DEHYDROGENASE"/>
    <property type="match status" value="1"/>
</dbReference>
<evidence type="ECO:0000256" key="4">
    <source>
        <dbReference type="ARBA" id="ARBA00006753"/>
    </source>
</evidence>
<comment type="pathway">
    <text evidence="2 16">Amino-acid biosynthesis; L-threonine biosynthesis; L-threonine from L-aspartate: step 3/5.</text>
</comment>
<feature type="binding site" evidence="15">
    <location>
        <position position="105"/>
    </location>
    <ligand>
        <name>NADPH</name>
        <dbReference type="ChEBI" id="CHEBI:57783"/>
    </ligand>
</feature>
<evidence type="ECO:0000256" key="6">
    <source>
        <dbReference type="ARBA" id="ARBA00013376"/>
    </source>
</evidence>
<dbReference type="InterPro" id="IPR019811">
    <property type="entry name" value="HDH_CS"/>
</dbReference>
<proteinExistence type="inferred from homology"/>
<dbReference type="EMBL" id="DXGK01000064">
    <property type="protein sequence ID" value="HIW70398.1"/>
    <property type="molecule type" value="Genomic_DNA"/>
</dbReference>
<name>A0A9D1QP36_9LACO</name>
<evidence type="ECO:0000256" key="3">
    <source>
        <dbReference type="ARBA" id="ARBA00005062"/>
    </source>
</evidence>
<dbReference type="Proteomes" id="UP000886878">
    <property type="component" value="Unassembled WGS sequence"/>
</dbReference>
<dbReference type="Gene3D" id="3.30.360.10">
    <property type="entry name" value="Dihydrodipicolinate Reductase, domain 2"/>
    <property type="match status" value="1"/>
</dbReference>
<reference evidence="19" key="1">
    <citation type="journal article" date="2021" name="PeerJ">
        <title>Extensive microbial diversity within the chicken gut microbiome revealed by metagenomics and culture.</title>
        <authorList>
            <person name="Gilroy R."/>
            <person name="Ravi A."/>
            <person name="Getino M."/>
            <person name="Pursley I."/>
            <person name="Horton D.L."/>
            <person name="Alikhan N.F."/>
            <person name="Baker D."/>
            <person name="Gharbi K."/>
            <person name="Hall N."/>
            <person name="Watson M."/>
            <person name="Adriaenssens E.M."/>
            <person name="Foster-Nyarko E."/>
            <person name="Jarju S."/>
            <person name="Secka A."/>
            <person name="Antonio M."/>
            <person name="Oren A."/>
            <person name="Chaudhuri R.R."/>
            <person name="La Ragione R."/>
            <person name="Hildebrand F."/>
            <person name="Pallen M.J."/>
        </authorList>
    </citation>
    <scope>NUCLEOTIDE SEQUENCE</scope>
    <source>
        <strain evidence="19">ChiHejej3B27-2180</strain>
    </source>
</reference>
<dbReference type="PANTHER" id="PTHR43331:SF1">
    <property type="entry name" value="HOMOSERINE DEHYDROGENASE"/>
    <property type="match status" value="1"/>
</dbReference>
<evidence type="ECO:0000256" key="1">
    <source>
        <dbReference type="ARBA" id="ARBA00001920"/>
    </source>
</evidence>
<dbReference type="SUPFAM" id="SSF51735">
    <property type="entry name" value="NAD(P)-binding Rossmann-fold domains"/>
    <property type="match status" value="1"/>
</dbReference>
<keyword evidence="11" id="KW-0915">Sodium</keyword>
<evidence type="ECO:0000256" key="17">
    <source>
        <dbReference type="RuleBase" id="RU004171"/>
    </source>
</evidence>
<evidence type="ECO:0000313" key="20">
    <source>
        <dbReference type="Proteomes" id="UP000886878"/>
    </source>
</evidence>
<dbReference type="FunFam" id="3.30.360.10:FF:000005">
    <property type="entry name" value="Homoserine dehydrogenase"/>
    <property type="match status" value="1"/>
</dbReference>
<dbReference type="Gene3D" id="3.40.50.720">
    <property type="entry name" value="NAD(P)-binding Rossmann-like Domain"/>
    <property type="match status" value="1"/>
</dbReference>
<keyword evidence="12 16" id="KW-0486">Methionine biosynthesis</keyword>
<evidence type="ECO:0000256" key="14">
    <source>
        <dbReference type="PIRSR" id="PIRSR000098-1"/>
    </source>
</evidence>
<dbReference type="InterPro" id="IPR002912">
    <property type="entry name" value="ACT_dom"/>
</dbReference>
<dbReference type="GO" id="GO:0009088">
    <property type="term" value="P:threonine biosynthetic process"/>
    <property type="evidence" value="ECO:0007669"/>
    <property type="project" value="UniProtKB-KW"/>
</dbReference>
<evidence type="ECO:0000256" key="16">
    <source>
        <dbReference type="RuleBase" id="RU000579"/>
    </source>
</evidence>
<evidence type="ECO:0000256" key="11">
    <source>
        <dbReference type="ARBA" id="ARBA00023053"/>
    </source>
</evidence>
<evidence type="ECO:0000256" key="2">
    <source>
        <dbReference type="ARBA" id="ARBA00005056"/>
    </source>
</evidence>
<accession>A0A9D1QP36</accession>
<sequence>MKDIQIGMMGLGTVGSGVLKMIQDNEGKIVNITGCRLHVKTIVVHNTHKRRSVPLWDTYLTDNFDELLHDPGIPIVVEVMGGIHPAKERIAALLKAKKHVVTANKNLIATDGPELTKLAADNGVDLVYEASVAGGIPILRTITNSFPADKILEVRGIVNGTTNYILTKMNDDHLSYQQALKQAQDLGFAEADPTNDVAGFDAAYKMIILSQFSFGTRLTIDDLHVEGIENITSDDIKQADSFGYVIKLIGIARRVKESVFAEVAPVLVPKGTPLATVSNERNAVMVTGQAVGDVLFYGPGAGGLPTANSVLSDIIAVTQNIATGTTGHQFNNYRQQYQPASPDDVRYRYYLSLTMKDVPGEMLHLTKIFADVSASFQTIVQTATADGFARMAIITHQLSQRQLRELQAAVQQSPNNSLKLNAAYKVLEK</sequence>
<dbReference type="GO" id="GO:0004412">
    <property type="term" value="F:homoserine dehydrogenase activity"/>
    <property type="evidence" value="ECO:0007669"/>
    <property type="project" value="UniProtKB-EC"/>
</dbReference>
<evidence type="ECO:0000313" key="19">
    <source>
        <dbReference type="EMBL" id="HIW70398.1"/>
    </source>
</evidence>
<comment type="similarity">
    <text evidence="4 17">Belongs to the homoserine dehydrogenase family.</text>
</comment>
<evidence type="ECO:0000256" key="8">
    <source>
        <dbReference type="ARBA" id="ARBA00022697"/>
    </source>
</evidence>
<dbReference type="Pfam" id="PF03447">
    <property type="entry name" value="NAD_binding_3"/>
    <property type="match status" value="1"/>
</dbReference>
<keyword evidence="7 16" id="KW-0028">Amino-acid biosynthesis</keyword>
<evidence type="ECO:0000256" key="12">
    <source>
        <dbReference type="ARBA" id="ARBA00023167"/>
    </source>
</evidence>
<evidence type="ECO:0000256" key="7">
    <source>
        <dbReference type="ARBA" id="ARBA00022605"/>
    </source>
</evidence>
<evidence type="ECO:0000256" key="5">
    <source>
        <dbReference type="ARBA" id="ARBA00013213"/>
    </source>
</evidence>
<evidence type="ECO:0000259" key="18">
    <source>
        <dbReference type="PROSITE" id="PS51671"/>
    </source>
</evidence>
<gene>
    <name evidence="19" type="ORF">H9876_03320</name>
</gene>
<organism evidence="19 20">
    <name type="scientific">Candidatus Limosilactobacillus merdipullorum</name>
    <dbReference type="NCBI Taxonomy" id="2838653"/>
    <lineage>
        <taxon>Bacteria</taxon>
        <taxon>Bacillati</taxon>
        <taxon>Bacillota</taxon>
        <taxon>Bacilli</taxon>
        <taxon>Lactobacillales</taxon>
        <taxon>Lactobacillaceae</taxon>
        <taxon>Limosilactobacillus</taxon>
    </lineage>
</organism>
<evidence type="ECO:0000256" key="10">
    <source>
        <dbReference type="ARBA" id="ARBA00023002"/>
    </source>
</evidence>
<evidence type="ECO:0000256" key="9">
    <source>
        <dbReference type="ARBA" id="ARBA00022857"/>
    </source>
</evidence>
<keyword evidence="8 16" id="KW-0791">Threonine biosynthesis</keyword>
<dbReference type="NCBIfam" id="NF004976">
    <property type="entry name" value="PRK06349.1"/>
    <property type="match status" value="1"/>
</dbReference>
<dbReference type="Gene3D" id="3.30.70.260">
    <property type="match status" value="1"/>
</dbReference>
<dbReference type="SUPFAM" id="SSF55021">
    <property type="entry name" value="ACT-like"/>
    <property type="match status" value="1"/>
</dbReference>
<dbReference type="EC" id="1.1.1.3" evidence="5 16"/>
<dbReference type="SUPFAM" id="SSF55347">
    <property type="entry name" value="Glyceraldehyde-3-phosphate dehydrogenase-like, C-terminal domain"/>
    <property type="match status" value="1"/>
</dbReference>
<feature type="domain" description="ACT" evidence="18">
    <location>
        <begin position="350"/>
        <end position="425"/>
    </location>
</feature>
<dbReference type="PROSITE" id="PS51671">
    <property type="entry name" value="ACT"/>
    <property type="match status" value="1"/>
</dbReference>
<keyword evidence="9 15" id="KW-0521">NADP</keyword>
<dbReference type="InterPro" id="IPR001342">
    <property type="entry name" value="HDH_cat"/>
</dbReference>
<evidence type="ECO:0000256" key="13">
    <source>
        <dbReference type="ARBA" id="ARBA00048841"/>
    </source>
</evidence>
<evidence type="ECO:0000256" key="15">
    <source>
        <dbReference type="PIRSR" id="PIRSR000098-2"/>
    </source>
</evidence>
<feature type="binding site" evidence="15">
    <location>
        <position position="190"/>
    </location>
    <ligand>
        <name>L-homoserine</name>
        <dbReference type="ChEBI" id="CHEBI:57476"/>
    </ligand>
</feature>
<protein>
    <recommendedName>
        <fullName evidence="6 16">Homoserine dehydrogenase</fullName>
        <ecNumber evidence="5 16">1.1.1.3</ecNumber>
    </recommendedName>
</protein>
<dbReference type="AlphaFoldDB" id="A0A9D1QP36"/>
<feature type="binding site" evidence="15">
    <location>
        <begin position="9"/>
        <end position="16"/>
    </location>
    <ligand>
        <name>NADP(+)</name>
        <dbReference type="ChEBI" id="CHEBI:58349"/>
    </ligand>
</feature>
<reference evidence="19" key="2">
    <citation type="submission" date="2021-04" db="EMBL/GenBank/DDBJ databases">
        <authorList>
            <person name="Gilroy R."/>
        </authorList>
    </citation>
    <scope>NUCLEOTIDE SEQUENCE</scope>
    <source>
        <strain evidence="19">ChiHejej3B27-2180</strain>
    </source>
</reference>
<comment type="cofactor">
    <cofactor evidence="1">
        <name>a metal cation</name>
        <dbReference type="ChEBI" id="CHEBI:25213"/>
    </cofactor>
</comment>
<comment type="pathway">
    <text evidence="3 16">Amino-acid biosynthesis; L-methionine biosynthesis via de novo pathway; L-homoserine from L-aspartate: step 3/3.</text>
</comment>
<dbReference type="Pfam" id="PF00742">
    <property type="entry name" value="Homoserine_dh"/>
    <property type="match status" value="1"/>
</dbReference>
<keyword evidence="10 16" id="KW-0560">Oxidoreductase</keyword>
<dbReference type="InterPro" id="IPR016204">
    <property type="entry name" value="HDH"/>
</dbReference>
<dbReference type="PROSITE" id="PS01042">
    <property type="entry name" value="HOMOSER_DHGENASE"/>
    <property type="match status" value="1"/>
</dbReference>
<comment type="caution">
    <text evidence="19">The sequence shown here is derived from an EMBL/GenBank/DDBJ whole genome shotgun (WGS) entry which is preliminary data.</text>
</comment>
<feature type="active site" description="Proton donor" evidence="14">
    <location>
        <position position="205"/>
    </location>
</feature>
<dbReference type="PIRSF" id="PIRSF000098">
    <property type="entry name" value="Homoser_dehydrog"/>
    <property type="match status" value="1"/>
</dbReference>
<dbReference type="InterPro" id="IPR045865">
    <property type="entry name" value="ACT-like_dom_sf"/>
</dbReference>
<dbReference type="InterPro" id="IPR005106">
    <property type="entry name" value="Asp/hSer_DH_NAD-bd"/>
</dbReference>
<comment type="catalytic activity">
    <reaction evidence="13">
        <text>L-homoserine + NADP(+) = L-aspartate 4-semialdehyde + NADPH + H(+)</text>
        <dbReference type="Rhea" id="RHEA:15761"/>
        <dbReference type="ChEBI" id="CHEBI:15378"/>
        <dbReference type="ChEBI" id="CHEBI:57476"/>
        <dbReference type="ChEBI" id="CHEBI:57783"/>
        <dbReference type="ChEBI" id="CHEBI:58349"/>
        <dbReference type="ChEBI" id="CHEBI:537519"/>
        <dbReference type="EC" id="1.1.1.3"/>
    </reaction>
    <physiologicalReaction direction="right-to-left" evidence="13">
        <dbReference type="Rhea" id="RHEA:15763"/>
    </physiologicalReaction>
</comment>
<dbReference type="InterPro" id="IPR036291">
    <property type="entry name" value="NAD(P)-bd_dom_sf"/>
</dbReference>
<dbReference type="GO" id="GO:0009086">
    <property type="term" value="P:methionine biosynthetic process"/>
    <property type="evidence" value="ECO:0007669"/>
    <property type="project" value="UniProtKB-KW"/>
</dbReference>
<dbReference type="GO" id="GO:0050661">
    <property type="term" value="F:NADP binding"/>
    <property type="evidence" value="ECO:0007669"/>
    <property type="project" value="InterPro"/>
</dbReference>